<dbReference type="PANTHER" id="PTHR40590:SF1">
    <property type="entry name" value="CYTOPLASMIC PROTEIN"/>
    <property type="match status" value="1"/>
</dbReference>
<dbReference type="InterPro" id="IPR002816">
    <property type="entry name" value="TraB/PrgY/GumN_fam"/>
</dbReference>
<evidence type="ECO:0000313" key="3">
    <source>
        <dbReference type="Proteomes" id="UP001516061"/>
    </source>
</evidence>
<dbReference type="EMBL" id="JABSNM010000023">
    <property type="protein sequence ID" value="NRT58124.1"/>
    <property type="molecule type" value="Genomic_DNA"/>
</dbReference>
<sequence>MRGALSRGLRALLLSLPMLLPAVMPAAAQAEALCPPQAEPAPSQAQWLDAMPGPTDRGLLWRVEKDEHVSWLYATVHVGRRDWIVPGATVLSALASADRVAFELDLLDPGVLQRLQRAARVPPGQPPLPPDLAARLDQALSEACVGRGLDGLRPELQVITLVSLSLRRDGLDPVWGIDGWLARLAHARRQTVVSLETPEQQIALLTGRRPQDGVEAVRRGLAEIGDPASRRVALRLAELWAGSDAAALEDFAQWCDCLGSEAEREAHRVGVEARNPAMAERIATLHQRGSRVFAAVGALHMVGPQGLPALLARRGFRVERVLPAEVPVPARQ</sequence>
<dbReference type="PANTHER" id="PTHR40590">
    <property type="entry name" value="CYTOPLASMIC PROTEIN-RELATED"/>
    <property type="match status" value="1"/>
</dbReference>
<reference evidence="2 3" key="1">
    <citation type="submission" date="2020-05" db="EMBL/GenBank/DDBJ databases">
        <title>Genomic Encyclopedia of Type Strains, Phase IV (KMG-V): Genome sequencing to study the core and pangenomes of soil and plant-associated prokaryotes.</title>
        <authorList>
            <person name="Whitman W."/>
        </authorList>
    </citation>
    <scope>NUCLEOTIDE SEQUENCE [LARGE SCALE GENOMIC DNA]</scope>
    <source>
        <strain evidence="2 3">C29</strain>
    </source>
</reference>
<evidence type="ECO:0000313" key="2">
    <source>
        <dbReference type="EMBL" id="NRT58124.1"/>
    </source>
</evidence>
<keyword evidence="1" id="KW-0732">Signal</keyword>
<keyword evidence="3" id="KW-1185">Reference proteome</keyword>
<gene>
    <name evidence="2" type="ORF">HNQ01_003890</name>
</gene>
<accession>A0ABX2G7X1</accession>
<feature type="signal peptide" evidence="1">
    <location>
        <begin position="1"/>
        <end position="26"/>
    </location>
</feature>
<protein>
    <recommendedName>
        <fullName evidence="4">TraB/GumN family protein</fullName>
    </recommendedName>
</protein>
<proteinExistence type="predicted"/>
<feature type="chain" id="PRO_5046050524" description="TraB/GumN family protein" evidence="1">
    <location>
        <begin position="27"/>
        <end position="332"/>
    </location>
</feature>
<dbReference type="Proteomes" id="UP001516061">
    <property type="component" value="Unassembled WGS sequence"/>
</dbReference>
<evidence type="ECO:0008006" key="4">
    <source>
        <dbReference type="Google" id="ProtNLM"/>
    </source>
</evidence>
<dbReference type="CDD" id="cd14789">
    <property type="entry name" value="Tiki"/>
    <property type="match status" value="1"/>
</dbReference>
<organism evidence="2 3">
    <name type="scientific">Sphaerotilus uruguayifluvii</name>
    <dbReference type="NCBI Taxonomy" id="2735897"/>
    <lineage>
        <taxon>Bacteria</taxon>
        <taxon>Pseudomonadati</taxon>
        <taxon>Pseudomonadota</taxon>
        <taxon>Betaproteobacteria</taxon>
        <taxon>Burkholderiales</taxon>
        <taxon>Sphaerotilaceae</taxon>
        <taxon>Sphaerotilus</taxon>
    </lineage>
</organism>
<dbReference type="RefSeq" id="WP_173807143.1">
    <property type="nucleotide sequence ID" value="NZ_JABSNM010000023.1"/>
</dbReference>
<evidence type="ECO:0000256" key="1">
    <source>
        <dbReference type="SAM" id="SignalP"/>
    </source>
</evidence>
<name>A0ABX2G7X1_9BURK</name>
<dbReference type="InterPro" id="IPR047111">
    <property type="entry name" value="YbaP-like"/>
</dbReference>
<comment type="caution">
    <text evidence="2">The sequence shown here is derived from an EMBL/GenBank/DDBJ whole genome shotgun (WGS) entry which is preliminary data.</text>
</comment>
<dbReference type="Pfam" id="PF01963">
    <property type="entry name" value="TraB_PrgY_gumN"/>
    <property type="match status" value="1"/>
</dbReference>